<gene>
    <name evidence="1" type="ORF">H9703_09460</name>
</gene>
<accession>A0A9D2P8V9</accession>
<dbReference type="SUPFAM" id="SSF53850">
    <property type="entry name" value="Periplasmic binding protein-like II"/>
    <property type="match status" value="1"/>
</dbReference>
<dbReference type="InterPro" id="IPR006059">
    <property type="entry name" value="SBP"/>
</dbReference>
<dbReference type="InterPro" id="IPR019546">
    <property type="entry name" value="TAT_signal_bac_arc"/>
</dbReference>
<dbReference type="InterPro" id="IPR006311">
    <property type="entry name" value="TAT_signal"/>
</dbReference>
<organism evidence="1 2">
    <name type="scientific">Candidatus Faecalibacterium faecigallinarum</name>
    <dbReference type="NCBI Taxonomy" id="2838577"/>
    <lineage>
        <taxon>Bacteria</taxon>
        <taxon>Bacillati</taxon>
        <taxon>Bacillota</taxon>
        <taxon>Clostridia</taxon>
        <taxon>Eubacteriales</taxon>
        <taxon>Oscillospiraceae</taxon>
        <taxon>Faecalibacterium</taxon>
    </lineage>
</organism>
<sequence>MKRISRRNFMKIVGAGAAALGLAACGGSESESAASTAASQFTGEAVTATYPLANGDKTLNIYIRNATSGVVQNYHDIKAFQVAEEKLGVNLTFTHPAVGSESDQFNLMIASGEYPDIIIWSYSTSPMGVDELIDEGVLMDMDSCIRQYAPNYLAAVDTPAHEKEVLSNSGTYQGIYCFTLGVPVSSGPSIRADLLEKYGLDVPVTVDDWENVMTTIRDNEPGVTYPFTTYRNYIGNANLNLLLPAYKTSTEFCSDGNGGVVFGPSTDNYRQFVTKLNDWYNKGLLDPEFMSNDSAANNAKLVNGSSIASVLSLNSGIGNVTTTARANNPDFELVGVAWPVLNEGDTPCFHLDGGVAQVGVQAVVTSSCADPALATQVLDYFFSEEGNNLLCWGIEGESYTVNADGSKTFTDAVMNNPEGKTPSEAVLAYALPSYGFVNPMDEDAYMQITLTMPEQVEARTLWHSLDQGVCLPQLTIAPEHQNDYNMIMNEVDTYVQEMLIRFVTGQSNIDESWDTYVNTLNGMGLDVATQYVTDAYNAFQQR</sequence>
<dbReference type="EMBL" id="DWWN01000065">
    <property type="protein sequence ID" value="HJC46337.1"/>
    <property type="molecule type" value="Genomic_DNA"/>
</dbReference>
<reference evidence="1" key="2">
    <citation type="submission" date="2021-04" db="EMBL/GenBank/DDBJ databases">
        <authorList>
            <person name="Gilroy R."/>
        </authorList>
    </citation>
    <scope>NUCLEOTIDE SEQUENCE</scope>
    <source>
        <strain evidence="1">ChiSjej5B23-2810</strain>
    </source>
</reference>
<dbReference type="InterPro" id="IPR050490">
    <property type="entry name" value="Bact_solute-bd_prot1"/>
</dbReference>
<dbReference type="PANTHER" id="PTHR43649:SF17">
    <property type="entry name" value="ABC TRANSPORTER SOLUTE BINDING PROTEIN-SUGAR TRANSPORT"/>
    <property type="match status" value="1"/>
</dbReference>
<reference evidence="1" key="1">
    <citation type="journal article" date="2021" name="PeerJ">
        <title>Extensive microbial diversity within the chicken gut microbiome revealed by metagenomics and culture.</title>
        <authorList>
            <person name="Gilroy R."/>
            <person name="Ravi A."/>
            <person name="Getino M."/>
            <person name="Pursley I."/>
            <person name="Horton D.L."/>
            <person name="Alikhan N.F."/>
            <person name="Baker D."/>
            <person name="Gharbi K."/>
            <person name="Hall N."/>
            <person name="Watson M."/>
            <person name="Adriaenssens E.M."/>
            <person name="Foster-Nyarko E."/>
            <person name="Jarju S."/>
            <person name="Secka A."/>
            <person name="Antonio M."/>
            <person name="Oren A."/>
            <person name="Chaudhuri R.R."/>
            <person name="La Ragione R."/>
            <person name="Hildebrand F."/>
            <person name="Pallen M.J."/>
        </authorList>
    </citation>
    <scope>NUCLEOTIDE SEQUENCE</scope>
    <source>
        <strain evidence="1">ChiSjej5B23-2810</strain>
    </source>
</reference>
<proteinExistence type="predicted"/>
<dbReference type="PROSITE" id="PS51318">
    <property type="entry name" value="TAT"/>
    <property type="match status" value="1"/>
</dbReference>
<dbReference type="NCBIfam" id="TIGR01409">
    <property type="entry name" value="TAT_signal_seq"/>
    <property type="match status" value="1"/>
</dbReference>
<evidence type="ECO:0000313" key="1">
    <source>
        <dbReference type="EMBL" id="HJC46337.1"/>
    </source>
</evidence>
<dbReference type="Pfam" id="PF01547">
    <property type="entry name" value="SBP_bac_1"/>
    <property type="match status" value="1"/>
</dbReference>
<protein>
    <submittedName>
        <fullName evidence="1">Extracellular solute-binding protein</fullName>
    </submittedName>
</protein>
<dbReference type="PANTHER" id="PTHR43649">
    <property type="entry name" value="ARABINOSE-BINDING PROTEIN-RELATED"/>
    <property type="match status" value="1"/>
</dbReference>
<dbReference type="Gene3D" id="3.40.190.10">
    <property type="entry name" value="Periplasmic binding protein-like II"/>
    <property type="match status" value="2"/>
</dbReference>
<dbReference type="AlphaFoldDB" id="A0A9D2P8V9"/>
<dbReference type="PROSITE" id="PS51257">
    <property type="entry name" value="PROKAR_LIPOPROTEIN"/>
    <property type="match status" value="1"/>
</dbReference>
<dbReference type="Proteomes" id="UP000823906">
    <property type="component" value="Unassembled WGS sequence"/>
</dbReference>
<comment type="caution">
    <text evidence="1">The sequence shown here is derived from an EMBL/GenBank/DDBJ whole genome shotgun (WGS) entry which is preliminary data.</text>
</comment>
<name>A0A9D2P8V9_9FIRM</name>
<evidence type="ECO:0000313" key="2">
    <source>
        <dbReference type="Proteomes" id="UP000823906"/>
    </source>
</evidence>